<keyword evidence="12" id="KW-1185">Reference proteome</keyword>
<dbReference type="PANTHER" id="PTHR30511">
    <property type="entry name" value="ALANINE RACEMASE"/>
    <property type="match status" value="1"/>
</dbReference>
<gene>
    <name evidence="11" type="ORF">SAMN02949497_3697</name>
</gene>
<dbReference type="Proteomes" id="UP000192923">
    <property type="component" value="Unassembled WGS sequence"/>
</dbReference>
<comment type="pathway">
    <text evidence="7">Amino-acid biosynthesis; D-alanine biosynthesis; D-alanine from L-alanine: step 1/1.</text>
</comment>
<dbReference type="Gene3D" id="3.20.20.10">
    <property type="entry name" value="Alanine racemase"/>
    <property type="match status" value="1"/>
</dbReference>
<protein>
    <recommendedName>
        <fullName evidence="4 7">Alanine racemase</fullName>
        <ecNumber evidence="4 7">5.1.1.1</ecNumber>
    </recommendedName>
</protein>
<sequence>MSGSAHATLNLAAVARNLARVRGFAPAAKVMAVIKADAYGHGLVRIARSLPDADAFAVARLDEGLALRQAGIAQRIAVLQGFANARELVAHAQHGLEPIIHAPRQIDLLEQTPLPAPLAVWAKLDSGMHRLGLLPEEFDACMARLHACPAVSKPIPVMTHLANADMLQDPLTERQLAVFGQALDGLRPERGIGNSAGLMAWTGTRVEWVRPGIMLYGVSPFPYRTGPDDGLEPVMTFRTRLIAIKQLRAGDAVGYGGDWICPHPTRLGVAAVGYGDGYPRHAQPGTPVLVRGQRVPLIGRVSMDMITLDLTDCPAAQVEDEVILWGEDLPVEEVARHAATIPYDLLCGITPRVQRIEIGPRSRDPNPTT</sequence>
<feature type="binding site" evidence="7 9">
    <location>
        <position position="303"/>
    </location>
    <ligand>
        <name>substrate</name>
    </ligand>
</feature>
<evidence type="ECO:0000256" key="2">
    <source>
        <dbReference type="ARBA" id="ARBA00001933"/>
    </source>
</evidence>
<dbReference type="RefSeq" id="WP_085215201.1">
    <property type="nucleotide sequence ID" value="NZ_FXAM01000001.1"/>
</dbReference>
<dbReference type="FunFam" id="3.20.20.10:FF:000002">
    <property type="entry name" value="Alanine racemase"/>
    <property type="match status" value="1"/>
</dbReference>
<dbReference type="EC" id="5.1.1.1" evidence="4 7"/>
<dbReference type="PRINTS" id="PR00992">
    <property type="entry name" value="ALARACEMASE"/>
</dbReference>
<feature type="modified residue" description="N6-(pyridoxal phosphate)lysine" evidence="7 8">
    <location>
        <position position="35"/>
    </location>
</feature>
<feature type="active site" description="Proton acceptor; specific for D-alanine" evidence="7">
    <location>
        <position position="35"/>
    </location>
</feature>
<reference evidence="11 12" key="1">
    <citation type="submission" date="2016-12" db="EMBL/GenBank/DDBJ databases">
        <authorList>
            <person name="Song W.-J."/>
            <person name="Kurnit D.M."/>
        </authorList>
    </citation>
    <scope>NUCLEOTIDE SEQUENCE [LARGE SCALE GENOMIC DNA]</scope>
    <source>
        <strain evidence="11 12">175</strain>
    </source>
</reference>
<evidence type="ECO:0000259" key="10">
    <source>
        <dbReference type="SMART" id="SM01005"/>
    </source>
</evidence>
<dbReference type="InterPro" id="IPR029066">
    <property type="entry name" value="PLP-binding_barrel"/>
</dbReference>
<dbReference type="Pfam" id="PF00842">
    <property type="entry name" value="Ala_racemase_C"/>
    <property type="match status" value="1"/>
</dbReference>
<dbReference type="FunFam" id="2.40.37.10:FF:000002">
    <property type="entry name" value="Alanine racemase"/>
    <property type="match status" value="1"/>
</dbReference>
<evidence type="ECO:0000256" key="4">
    <source>
        <dbReference type="ARBA" id="ARBA00013089"/>
    </source>
</evidence>
<dbReference type="Pfam" id="PF01168">
    <property type="entry name" value="Ala_racemase_N"/>
    <property type="match status" value="1"/>
</dbReference>
<dbReference type="CDD" id="cd06827">
    <property type="entry name" value="PLPDE_III_AR_proteobact"/>
    <property type="match status" value="1"/>
</dbReference>
<dbReference type="InterPro" id="IPR011079">
    <property type="entry name" value="Ala_racemase_C"/>
</dbReference>
<evidence type="ECO:0000256" key="6">
    <source>
        <dbReference type="ARBA" id="ARBA00023235"/>
    </source>
</evidence>
<dbReference type="InterPro" id="IPR020622">
    <property type="entry name" value="Ala_racemase_pyridoxalP-BS"/>
</dbReference>
<keyword evidence="6 7" id="KW-0413">Isomerase</keyword>
<evidence type="ECO:0000256" key="9">
    <source>
        <dbReference type="PIRSR" id="PIRSR600821-52"/>
    </source>
</evidence>
<dbReference type="Gene3D" id="2.40.37.10">
    <property type="entry name" value="Lyase, Ornithine Decarboxylase, Chain A, domain 1"/>
    <property type="match status" value="1"/>
</dbReference>
<dbReference type="OrthoDB" id="9813814at2"/>
<dbReference type="NCBIfam" id="TIGR00492">
    <property type="entry name" value="alr"/>
    <property type="match status" value="1"/>
</dbReference>
<feature type="active site" description="Proton acceptor; specific for L-alanine" evidence="7">
    <location>
        <position position="255"/>
    </location>
</feature>
<comment type="similarity">
    <text evidence="3 7">Belongs to the alanine racemase family.</text>
</comment>
<evidence type="ECO:0000256" key="8">
    <source>
        <dbReference type="PIRSR" id="PIRSR600821-50"/>
    </source>
</evidence>
<dbReference type="PROSITE" id="PS00395">
    <property type="entry name" value="ALANINE_RACEMASE"/>
    <property type="match status" value="1"/>
</dbReference>
<feature type="binding site" evidence="7 9">
    <location>
        <position position="130"/>
    </location>
    <ligand>
        <name>substrate</name>
    </ligand>
</feature>
<dbReference type="InterPro" id="IPR001608">
    <property type="entry name" value="Ala_racemase_N"/>
</dbReference>
<keyword evidence="5 7" id="KW-0663">Pyridoxal phosphate</keyword>
<evidence type="ECO:0000313" key="12">
    <source>
        <dbReference type="Proteomes" id="UP000192923"/>
    </source>
</evidence>
<dbReference type="GO" id="GO:0030632">
    <property type="term" value="P:D-alanine biosynthetic process"/>
    <property type="evidence" value="ECO:0007669"/>
    <property type="project" value="UniProtKB-UniRule"/>
</dbReference>
<dbReference type="AlphaFoldDB" id="A0A1Y6D622"/>
<dbReference type="SUPFAM" id="SSF51419">
    <property type="entry name" value="PLP-binding barrel"/>
    <property type="match status" value="1"/>
</dbReference>
<accession>A0A1Y6D622</accession>
<dbReference type="HAMAP" id="MF_01201">
    <property type="entry name" value="Ala_racemase"/>
    <property type="match status" value="1"/>
</dbReference>
<evidence type="ECO:0000256" key="3">
    <source>
        <dbReference type="ARBA" id="ARBA00007880"/>
    </source>
</evidence>
<evidence type="ECO:0000256" key="1">
    <source>
        <dbReference type="ARBA" id="ARBA00000316"/>
    </source>
</evidence>
<dbReference type="InterPro" id="IPR009006">
    <property type="entry name" value="Ala_racemase/Decarboxylase_C"/>
</dbReference>
<feature type="domain" description="Alanine racemase C-terminal" evidence="10">
    <location>
        <begin position="234"/>
        <end position="358"/>
    </location>
</feature>
<comment type="cofactor">
    <cofactor evidence="2 7 8">
        <name>pyridoxal 5'-phosphate</name>
        <dbReference type="ChEBI" id="CHEBI:597326"/>
    </cofactor>
</comment>
<dbReference type="UniPathway" id="UPA00042">
    <property type="reaction ID" value="UER00497"/>
</dbReference>
<dbReference type="PANTHER" id="PTHR30511:SF0">
    <property type="entry name" value="ALANINE RACEMASE, CATABOLIC-RELATED"/>
    <property type="match status" value="1"/>
</dbReference>
<evidence type="ECO:0000313" key="11">
    <source>
        <dbReference type="EMBL" id="SMF96303.1"/>
    </source>
</evidence>
<evidence type="ECO:0000256" key="5">
    <source>
        <dbReference type="ARBA" id="ARBA00022898"/>
    </source>
</evidence>
<proteinExistence type="inferred from homology"/>
<dbReference type="STRING" id="1760988.SAMN02949497_3697"/>
<dbReference type="SUPFAM" id="SSF50621">
    <property type="entry name" value="Alanine racemase C-terminal domain-like"/>
    <property type="match status" value="1"/>
</dbReference>
<dbReference type="SMART" id="SM01005">
    <property type="entry name" value="Ala_racemase_C"/>
    <property type="match status" value="1"/>
</dbReference>
<dbReference type="GO" id="GO:0008784">
    <property type="term" value="F:alanine racemase activity"/>
    <property type="evidence" value="ECO:0007669"/>
    <property type="project" value="UniProtKB-UniRule"/>
</dbReference>
<dbReference type="GO" id="GO:0005829">
    <property type="term" value="C:cytosol"/>
    <property type="evidence" value="ECO:0007669"/>
    <property type="project" value="TreeGrafter"/>
</dbReference>
<dbReference type="EMBL" id="FXAM01000001">
    <property type="protein sequence ID" value="SMF96303.1"/>
    <property type="molecule type" value="Genomic_DNA"/>
</dbReference>
<dbReference type="GO" id="GO:0030170">
    <property type="term" value="F:pyridoxal phosphate binding"/>
    <property type="evidence" value="ECO:0007669"/>
    <property type="project" value="UniProtKB-UniRule"/>
</dbReference>
<name>A0A1Y6D622_9GAMM</name>
<evidence type="ECO:0000256" key="7">
    <source>
        <dbReference type="HAMAP-Rule" id="MF_01201"/>
    </source>
</evidence>
<comment type="catalytic activity">
    <reaction evidence="1 7">
        <text>L-alanine = D-alanine</text>
        <dbReference type="Rhea" id="RHEA:20249"/>
        <dbReference type="ChEBI" id="CHEBI:57416"/>
        <dbReference type="ChEBI" id="CHEBI:57972"/>
        <dbReference type="EC" id="5.1.1.1"/>
    </reaction>
</comment>
<comment type="function">
    <text evidence="7">Catalyzes the interconversion of L-alanine and D-alanine. May also act on other amino acids.</text>
</comment>
<dbReference type="InterPro" id="IPR000821">
    <property type="entry name" value="Ala_racemase"/>
</dbReference>
<organism evidence="11 12">
    <name type="scientific">Methylomagnum ishizawai</name>
    <dbReference type="NCBI Taxonomy" id="1760988"/>
    <lineage>
        <taxon>Bacteria</taxon>
        <taxon>Pseudomonadati</taxon>
        <taxon>Pseudomonadota</taxon>
        <taxon>Gammaproteobacteria</taxon>
        <taxon>Methylococcales</taxon>
        <taxon>Methylococcaceae</taxon>
        <taxon>Methylomagnum</taxon>
    </lineage>
</organism>